<evidence type="ECO:0000313" key="2">
    <source>
        <dbReference type="Proteomes" id="UP001558613"/>
    </source>
</evidence>
<keyword evidence="2" id="KW-1185">Reference proteome</keyword>
<proteinExistence type="predicted"/>
<comment type="caution">
    <text evidence="1">The sequence shown here is derived from an EMBL/GenBank/DDBJ whole genome shotgun (WGS) entry which is preliminary data.</text>
</comment>
<gene>
    <name evidence="1" type="ORF">QQF64_022219</name>
</gene>
<dbReference type="Proteomes" id="UP001558613">
    <property type="component" value="Unassembled WGS sequence"/>
</dbReference>
<accession>A0ABR3L7K2</accession>
<organism evidence="1 2">
    <name type="scientific">Cirrhinus molitorella</name>
    <name type="common">mud carp</name>
    <dbReference type="NCBI Taxonomy" id="172907"/>
    <lineage>
        <taxon>Eukaryota</taxon>
        <taxon>Metazoa</taxon>
        <taxon>Chordata</taxon>
        <taxon>Craniata</taxon>
        <taxon>Vertebrata</taxon>
        <taxon>Euteleostomi</taxon>
        <taxon>Actinopterygii</taxon>
        <taxon>Neopterygii</taxon>
        <taxon>Teleostei</taxon>
        <taxon>Ostariophysi</taxon>
        <taxon>Cypriniformes</taxon>
        <taxon>Cyprinidae</taxon>
        <taxon>Labeoninae</taxon>
        <taxon>Labeonini</taxon>
        <taxon>Cirrhinus</taxon>
    </lineage>
</organism>
<dbReference type="EMBL" id="JAYMGO010000024">
    <property type="protein sequence ID" value="KAL1248901.1"/>
    <property type="molecule type" value="Genomic_DNA"/>
</dbReference>
<protein>
    <submittedName>
        <fullName evidence="1">Uncharacterized protein</fullName>
    </submittedName>
</protein>
<sequence>MDPQLSTPANGLEELVNALQATLTPVTTSPSAHGMLQILLYQPENPCLLVLQGSLPTKPGAEDLISDSDLL</sequence>
<name>A0ABR3L7K2_9TELE</name>
<reference evidence="1 2" key="1">
    <citation type="submission" date="2023-09" db="EMBL/GenBank/DDBJ databases">
        <authorList>
            <person name="Wang M."/>
        </authorList>
    </citation>
    <scope>NUCLEOTIDE SEQUENCE [LARGE SCALE GENOMIC DNA]</scope>
    <source>
        <strain evidence="1">GT-2023</strain>
        <tissue evidence="1">Liver</tissue>
    </source>
</reference>
<evidence type="ECO:0000313" key="1">
    <source>
        <dbReference type="EMBL" id="KAL1248901.1"/>
    </source>
</evidence>